<evidence type="ECO:0000256" key="8">
    <source>
        <dbReference type="HAMAP-Rule" id="MF_01326"/>
    </source>
</evidence>
<dbReference type="HAMAP" id="MF_01326_B">
    <property type="entry name" value="Ribosomal_uL24_B"/>
    <property type="match status" value="1"/>
</dbReference>
<dbReference type="InterPro" id="IPR014722">
    <property type="entry name" value="Rib_uL2_dom2"/>
</dbReference>
<evidence type="ECO:0000256" key="9">
    <source>
        <dbReference type="RuleBase" id="RU003477"/>
    </source>
</evidence>
<dbReference type="EMBL" id="ATBP01000006">
    <property type="protein sequence ID" value="ETR74477.1"/>
    <property type="molecule type" value="Genomic_DNA"/>
</dbReference>
<proteinExistence type="inferred from homology"/>
<dbReference type="GO" id="GO:1990904">
    <property type="term" value="C:ribonucleoprotein complex"/>
    <property type="evidence" value="ECO:0007669"/>
    <property type="project" value="UniProtKB-KW"/>
</dbReference>
<dbReference type="SUPFAM" id="SSF50104">
    <property type="entry name" value="Translation proteins SH3-like domain"/>
    <property type="match status" value="1"/>
</dbReference>
<comment type="similarity">
    <text evidence="1 8 9">Belongs to the universal ribosomal protein uL24 family.</text>
</comment>
<dbReference type="SMART" id="SM00739">
    <property type="entry name" value="KOW"/>
    <property type="match status" value="1"/>
</dbReference>
<dbReference type="InterPro" id="IPR005824">
    <property type="entry name" value="KOW"/>
</dbReference>
<dbReference type="Pfam" id="PF17136">
    <property type="entry name" value="ribosomal_L24"/>
    <property type="match status" value="1"/>
</dbReference>
<reference evidence="12" key="1">
    <citation type="submission" date="2012-11" db="EMBL/GenBank/DDBJ databases">
        <authorList>
            <person name="Lucero-Rivera Y.E."/>
            <person name="Tovar-Ramirez D."/>
        </authorList>
    </citation>
    <scope>NUCLEOTIDE SEQUENCE [LARGE SCALE GENOMIC DNA]</scope>
    <source>
        <strain evidence="12">Araruama</strain>
    </source>
</reference>
<evidence type="ECO:0000313" key="11">
    <source>
        <dbReference type="EMBL" id="ETR74477.1"/>
    </source>
</evidence>
<dbReference type="Proteomes" id="UP000189670">
    <property type="component" value="Unassembled WGS sequence"/>
</dbReference>
<dbReference type="Pfam" id="PF00467">
    <property type="entry name" value="KOW"/>
    <property type="match status" value="1"/>
</dbReference>
<comment type="subunit">
    <text evidence="8">Part of the 50S ribosomal subunit.</text>
</comment>
<comment type="function">
    <text evidence="8">One of two assembly initiator proteins, it binds directly to the 5'-end of the 23S rRNA, where it nucleates assembly of the 50S subunit.</text>
</comment>
<dbReference type="InterPro" id="IPR005825">
    <property type="entry name" value="Ribosomal_uL24_CS"/>
</dbReference>
<evidence type="ECO:0000256" key="6">
    <source>
        <dbReference type="ARBA" id="ARBA00035206"/>
    </source>
</evidence>
<sequence length="120" mass="13765">MLRKIKLTGKKNSHQRCHIRKGDMVKVIAGKDKGKSGRVLKIILKKDRAVVESVNMIKRHTKPTQANRQGGIIEKEAPIHWSNLMLECPKCVKPTRIQMQILDDKKKVRVCKKCNEIIDS</sequence>
<gene>
    <name evidence="8 11" type="primary">rplX</name>
    <name evidence="11" type="ORF">OMM_06308</name>
</gene>
<feature type="domain" description="KOW" evidence="10">
    <location>
        <begin position="18"/>
        <end position="45"/>
    </location>
</feature>
<dbReference type="GO" id="GO:0006412">
    <property type="term" value="P:translation"/>
    <property type="evidence" value="ECO:0007669"/>
    <property type="project" value="UniProtKB-UniRule"/>
</dbReference>
<dbReference type="AlphaFoldDB" id="A0A1V1PHX6"/>
<dbReference type="PROSITE" id="PS01108">
    <property type="entry name" value="RIBOSOMAL_L24"/>
    <property type="match status" value="1"/>
</dbReference>
<dbReference type="PANTHER" id="PTHR12903">
    <property type="entry name" value="MITOCHONDRIAL RIBOSOMAL PROTEIN L24"/>
    <property type="match status" value="1"/>
</dbReference>
<name>A0A1V1PHX6_9BACT</name>
<dbReference type="GO" id="GO:0019843">
    <property type="term" value="F:rRNA binding"/>
    <property type="evidence" value="ECO:0007669"/>
    <property type="project" value="UniProtKB-UniRule"/>
</dbReference>
<dbReference type="FunFam" id="2.30.30.30:FF:000004">
    <property type="entry name" value="50S ribosomal protein L24"/>
    <property type="match status" value="1"/>
</dbReference>
<evidence type="ECO:0000313" key="12">
    <source>
        <dbReference type="Proteomes" id="UP000189670"/>
    </source>
</evidence>
<keyword evidence="2 8" id="KW-0699">rRNA-binding</keyword>
<evidence type="ECO:0000256" key="1">
    <source>
        <dbReference type="ARBA" id="ARBA00010618"/>
    </source>
</evidence>
<comment type="function">
    <text evidence="7 8">One of the proteins that surrounds the polypeptide exit tunnel on the outside of the subunit.</text>
</comment>
<evidence type="ECO:0000259" key="10">
    <source>
        <dbReference type="SMART" id="SM00739"/>
    </source>
</evidence>
<dbReference type="InterPro" id="IPR003256">
    <property type="entry name" value="Ribosomal_uL24"/>
</dbReference>
<dbReference type="CDD" id="cd06089">
    <property type="entry name" value="KOW_RPL26"/>
    <property type="match status" value="1"/>
</dbReference>
<dbReference type="NCBIfam" id="TIGR01079">
    <property type="entry name" value="rplX_bact"/>
    <property type="match status" value="1"/>
</dbReference>
<dbReference type="GO" id="GO:0003735">
    <property type="term" value="F:structural constituent of ribosome"/>
    <property type="evidence" value="ECO:0007669"/>
    <property type="project" value="InterPro"/>
</dbReference>
<keyword evidence="5 8" id="KW-0687">Ribonucleoprotein</keyword>
<evidence type="ECO:0000256" key="5">
    <source>
        <dbReference type="ARBA" id="ARBA00023274"/>
    </source>
</evidence>
<dbReference type="InterPro" id="IPR041988">
    <property type="entry name" value="Ribosomal_uL24_KOW"/>
</dbReference>
<dbReference type="GO" id="GO:0005840">
    <property type="term" value="C:ribosome"/>
    <property type="evidence" value="ECO:0007669"/>
    <property type="project" value="UniProtKB-KW"/>
</dbReference>
<comment type="caution">
    <text evidence="11">The sequence shown here is derived from an EMBL/GenBank/DDBJ whole genome shotgun (WGS) entry which is preliminary data.</text>
</comment>
<evidence type="ECO:0000256" key="3">
    <source>
        <dbReference type="ARBA" id="ARBA00022884"/>
    </source>
</evidence>
<organism evidence="11 12">
    <name type="scientific">Candidatus Magnetoglobus multicellularis str. Araruama</name>
    <dbReference type="NCBI Taxonomy" id="890399"/>
    <lineage>
        <taxon>Bacteria</taxon>
        <taxon>Pseudomonadati</taxon>
        <taxon>Thermodesulfobacteriota</taxon>
        <taxon>Desulfobacteria</taxon>
        <taxon>Desulfobacterales</taxon>
        <taxon>Desulfobacteraceae</taxon>
        <taxon>Candidatus Magnetoglobus</taxon>
    </lineage>
</organism>
<accession>A0A1V1PHX6</accession>
<evidence type="ECO:0000256" key="4">
    <source>
        <dbReference type="ARBA" id="ARBA00022980"/>
    </source>
</evidence>
<dbReference type="InterPro" id="IPR057264">
    <property type="entry name" value="Ribosomal_uL24_C"/>
</dbReference>
<evidence type="ECO:0000256" key="2">
    <source>
        <dbReference type="ARBA" id="ARBA00022730"/>
    </source>
</evidence>
<dbReference type="Gene3D" id="2.30.30.30">
    <property type="match status" value="1"/>
</dbReference>
<protein>
    <recommendedName>
        <fullName evidence="6 8">Large ribosomal subunit protein uL24</fullName>
    </recommendedName>
</protein>
<dbReference type="InterPro" id="IPR008991">
    <property type="entry name" value="Translation_prot_SH3-like_sf"/>
</dbReference>
<keyword evidence="3 8" id="KW-0694">RNA-binding</keyword>
<keyword evidence="4 8" id="KW-0689">Ribosomal protein</keyword>
<evidence type="ECO:0000256" key="7">
    <source>
        <dbReference type="ARBA" id="ARBA00058688"/>
    </source>
</evidence>